<feature type="domain" description="Radical SAM core" evidence="7">
    <location>
        <begin position="16"/>
        <end position="258"/>
    </location>
</feature>
<dbReference type="Gene3D" id="3.80.30.20">
    <property type="entry name" value="tm_1862 like domain"/>
    <property type="match status" value="1"/>
</dbReference>
<comment type="cofactor">
    <cofactor evidence="1">
        <name>[4Fe-4S] cluster</name>
        <dbReference type="ChEBI" id="CHEBI:49883"/>
    </cofactor>
</comment>
<dbReference type="SFLD" id="SFLDG01091">
    <property type="entry name" value="uncharacterized_CHP01210-like"/>
    <property type="match status" value="1"/>
</dbReference>
<evidence type="ECO:0000256" key="1">
    <source>
        <dbReference type="ARBA" id="ARBA00001966"/>
    </source>
</evidence>
<dbReference type="InterPro" id="IPR023404">
    <property type="entry name" value="rSAM_horseshoe"/>
</dbReference>
<dbReference type="PANTHER" id="PTHR11135:SF1">
    <property type="entry name" value="PROTEIN YHCC"/>
    <property type="match status" value="1"/>
</dbReference>
<evidence type="ECO:0000256" key="2">
    <source>
        <dbReference type="ARBA" id="ARBA00022485"/>
    </source>
</evidence>
<dbReference type="InterPro" id="IPR039661">
    <property type="entry name" value="ELP3"/>
</dbReference>
<proteinExistence type="predicted"/>
<comment type="caution">
    <text evidence="8">The sequence shown here is derived from an EMBL/GenBank/DDBJ whole genome shotgun (WGS) entry which is preliminary data.</text>
</comment>
<dbReference type="Pfam" id="PF16199">
    <property type="entry name" value="Radical_SAM_C"/>
    <property type="match status" value="1"/>
</dbReference>
<dbReference type="PROSITE" id="PS51918">
    <property type="entry name" value="RADICAL_SAM"/>
    <property type="match status" value="1"/>
</dbReference>
<dbReference type="SUPFAM" id="SSF102114">
    <property type="entry name" value="Radical SAM enzymes"/>
    <property type="match status" value="1"/>
</dbReference>
<evidence type="ECO:0000313" key="8">
    <source>
        <dbReference type="EMBL" id="HHJ64852.1"/>
    </source>
</evidence>
<dbReference type="Proteomes" id="UP000885792">
    <property type="component" value="Unassembled WGS sequence"/>
</dbReference>
<dbReference type="SFLD" id="SFLDG01086">
    <property type="entry name" value="elongater_protein-like"/>
    <property type="match status" value="1"/>
</dbReference>
<evidence type="ECO:0000259" key="7">
    <source>
        <dbReference type="PROSITE" id="PS51918"/>
    </source>
</evidence>
<dbReference type="AlphaFoldDB" id="A0A7C5L3K9"/>
<accession>A0A7C5L3K9</accession>
<name>A0A7C5L3K9_AQUAO</name>
<keyword evidence="3" id="KW-0949">S-adenosyl-L-methionine</keyword>
<dbReference type="NCBIfam" id="TIGR01212">
    <property type="entry name" value="TIGR01212 family radical SAM protein"/>
    <property type="match status" value="1"/>
</dbReference>
<sequence>MGDGLIYFFREYAKKTFGRRVQKIPVALPFSCPNIDGTKGRGGCIYCFKGSRPAHLSPGVSLREQIADGIRRVRERYGPKTLFFVYYQSYTNTYGDLDYLREIYDAALEFDGVVGIDVGTRPDCAPDEVLELLSSYRDLGLEVWIEFGLQSANFETLKRINRAHGVSDLVDAVLRAKRFDLRVCVHTIIGLPGEDREDFLETAKLIASLPVDGVKIHPVYVMRNTDLGRMFERGEFSPLTLEEYARYAADMLELIPPDVVVHRLTAEAEKPDLLAPDYCTYSRKLEVIEAIVSELKGRGSSQGSRRAFFRSYSDVEGTGGNLHKLVERPG</sequence>
<keyword evidence="5" id="KW-0408">Iron</keyword>
<dbReference type="GO" id="GO:0051539">
    <property type="term" value="F:4 iron, 4 sulfur cluster binding"/>
    <property type="evidence" value="ECO:0007669"/>
    <property type="project" value="UniProtKB-KW"/>
</dbReference>
<keyword evidence="2" id="KW-0004">4Fe-4S</keyword>
<evidence type="ECO:0000256" key="4">
    <source>
        <dbReference type="ARBA" id="ARBA00022723"/>
    </source>
</evidence>
<dbReference type="InterPro" id="IPR058240">
    <property type="entry name" value="rSAM_sf"/>
</dbReference>
<dbReference type="GO" id="GO:0046872">
    <property type="term" value="F:metal ion binding"/>
    <property type="evidence" value="ECO:0007669"/>
    <property type="project" value="UniProtKB-KW"/>
</dbReference>
<keyword evidence="6" id="KW-0411">Iron-sulfur</keyword>
<dbReference type="InterPro" id="IPR005911">
    <property type="entry name" value="YhcC-like"/>
</dbReference>
<keyword evidence="4" id="KW-0479">Metal-binding</keyword>
<gene>
    <name evidence="8" type="ORF">ENJ61_08110</name>
</gene>
<organism evidence="8">
    <name type="scientific">Aquifex aeolicus</name>
    <dbReference type="NCBI Taxonomy" id="63363"/>
    <lineage>
        <taxon>Bacteria</taxon>
        <taxon>Pseudomonadati</taxon>
        <taxon>Aquificota</taxon>
        <taxon>Aquificia</taxon>
        <taxon>Aquificales</taxon>
        <taxon>Aquificaceae</taxon>
        <taxon>Aquifex</taxon>
    </lineage>
</organism>
<evidence type="ECO:0000256" key="3">
    <source>
        <dbReference type="ARBA" id="ARBA00022691"/>
    </source>
</evidence>
<dbReference type="EMBL" id="DRNB01000301">
    <property type="protein sequence ID" value="HHJ64852.1"/>
    <property type="molecule type" value="Genomic_DNA"/>
</dbReference>
<dbReference type="InterPro" id="IPR007197">
    <property type="entry name" value="rSAM"/>
</dbReference>
<dbReference type="InterPro" id="IPR032432">
    <property type="entry name" value="Radical_SAM_C"/>
</dbReference>
<dbReference type="PANTHER" id="PTHR11135">
    <property type="entry name" value="HISTONE ACETYLTRANSFERASE-RELATED"/>
    <property type="match status" value="1"/>
</dbReference>
<evidence type="ECO:0000256" key="5">
    <source>
        <dbReference type="ARBA" id="ARBA00023004"/>
    </source>
</evidence>
<dbReference type="GO" id="GO:0003824">
    <property type="term" value="F:catalytic activity"/>
    <property type="evidence" value="ECO:0007669"/>
    <property type="project" value="InterPro"/>
</dbReference>
<dbReference type="InterPro" id="IPR006638">
    <property type="entry name" value="Elp3/MiaA/NifB-like_rSAM"/>
</dbReference>
<dbReference type="Pfam" id="PF04055">
    <property type="entry name" value="Radical_SAM"/>
    <property type="match status" value="1"/>
</dbReference>
<dbReference type="SFLD" id="SFLDS00029">
    <property type="entry name" value="Radical_SAM"/>
    <property type="match status" value="1"/>
</dbReference>
<dbReference type="SMART" id="SM00729">
    <property type="entry name" value="Elp3"/>
    <property type="match status" value="1"/>
</dbReference>
<protein>
    <submittedName>
        <fullName evidence="8">TIGR01212 family radical SAM protein</fullName>
    </submittedName>
</protein>
<evidence type="ECO:0000256" key="6">
    <source>
        <dbReference type="ARBA" id="ARBA00023014"/>
    </source>
</evidence>
<reference evidence="8" key="1">
    <citation type="journal article" date="2020" name="mSystems">
        <title>Genome- and Community-Level Interaction Insights into Carbon Utilization and Element Cycling Functions of Hydrothermarchaeota in Hydrothermal Sediment.</title>
        <authorList>
            <person name="Zhou Z."/>
            <person name="Liu Y."/>
            <person name="Xu W."/>
            <person name="Pan J."/>
            <person name="Luo Z.H."/>
            <person name="Li M."/>
        </authorList>
    </citation>
    <scope>NUCLEOTIDE SEQUENCE [LARGE SCALE GENOMIC DNA]</scope>
    <source>
        <strain evidence="8">HyVt-501</strain>
    </source>
</reference>